<dbReference type="Proteomes" id="UP000515160">
    <property type="component" value="Chromosome 2R"/>
</dbReference>
<dbReference type="AlphaFoldDB" id="A0A6P8XJI8"/>
<feature type="chain" id="PRO_5028415136" evidence="1">
    <location>
        <begin position="23"/>
        <end position="132"/>
    </location>
</feature>
<dbReference type="PROSITE" id="PS51257">
    <property type="entry name" value="PROKAR_LIPOPROTEIN"/>
    <property type="match status" value="1"/>
</dbReference>
<keyword evidence="1" id="KW-0732">Signal</keyword>
<dbReference type="GeneID" id="117573712"/>
<accession>A0A6P8XJI8</accession>
<keyword evidence="2" id="KW-1185">Reference proteome</keyword>
<sequence>MKVPTLLIFIGLLASCLESSNALFFKALKGLKSYGDNYAGYSSYAGSGGYGNYYGGGGYGNYGSGGYGGYDGSYGSGGYGGGYSGSYSRPTRSRQRTGRTYSDIARVLVQDRYLGLGAGRYLPRAPYSPLWG</sequence>
<organism evidence="2 3">
    <name type="scientific">Drosophila albomicans</name>
    <name type="common">Fruit fly</name>
    <dbReference type="NCBI Taxonomy" id="7291"/>
    <lineage>
        <taxon>Eukaryota</taxon>
        <taxon>Metazoa</taxon>
        <taxon>Ecdysozoa</taxon>
        <taxon>Arthropoda</taxon>
        <taxon>Hexapoda</taxon>
        <taxon>Insecta</taxon>
        <taxon>Pterygota</taxon>
        <taxon>Neoptera</taxon>
        <taxon>Endopterygota</taxon>
        <taxon>Diptera</taxon>
        <taxon>Brachycera</taxon>
        <taxon>Muscomorpha</taxon>
        <taxon>Ephydroidea</taxon>
        <taxon>Drosophilidae</taxon>
        <taxon>Drosophila</taxon>
    </lineage>
</organism>
<proteinExistence type="predicted"/>
<name>A0A6P8XJI8_DROAB</name>
<reference evidence="3" key="1">
    <citation type="submission" date="2025-08" db="UniProtKB">
        <authorList>
            <consortium name="RefSeq"/>
        </authorList>
    </citation>
    <scope>IDENTIFICATION</scope>
    <source>
        <strain evidence="3">15112-1751.03</strain>
        <tissue evidence="3">Whole Adult</tissue>
    </source>
</reference>
<feature type="signal peptide" evidence="1">
    <location>
        <begin position="1"/>
        <end position="22"/>
    </location>
</feature>
<dbReference type="RefSeq" id="XP_034112973.1">
    <property type="nucleotide sequence ID" value="XM_034257082.2"/>
</dbReference>
<evidence type="ECO:0000313" key="3">
    <source>
        <dbReference type="RefSeq" id="XP_034112973.1"/>
    </source>
</evidence>
<evidence type="ECO:0000256" key="1">
    <source>
        <dbReference type="SAM" id="SignalP"/>
    </source>
</evidence>
<evidence type="ECO:0000313" key="2">
    <source>
        <dbReference type="Proteomes" id="UP000515160"/>
    </source>
</evidence>
<gene>
    <name evidence="3" type="primary">LOC117573712</name>
</gene>
<dbReference type="OrthoDB" id="7871539at2759"/>
<protein>
    <submittedName>
        <fullName evidence="3">Neuropeptide-like protein 31</fullName>
    </submittedName>
</protein>